<organism evidence="2 3">
    <name type="scientific">Brucella anthropi</name>
    <name type="common">Ochrobactrum anthropi</name>
    <dbReference type="NCBI Taxonomy" id="529"/>
    <lineage>
        <taxon>Bacteria</taxon>
        <taxon>Pseudomonadati</taxon>
        <taxon>Pseudomonadota</taxon>
        <taxon>Alphaproteobacteria</taxon>
        <taxon>Hyphomicrobiales</taxon>
        <taxon>Brucellaceae</taxon>
        <taxon>Brucella/Ochrobactrum group</taxon>
        <taxon>Brucella</taxon>
    </lineage>
</organism>
<dbReference type="EMBL" id="JACZKO010000063">
    <property type="protein sequence ID" value="MBE0563626.1"/>
    <property type="molecule type" value="Genomic_DNA"/>
</dbReference>
<comment type="caution">
    <text evidence="2">The sequence shown here is derived from an EMBL/GenBank/DDBJ whole genome shotgun (WGS) entry which is preliminary data.</text>
</comment>
<evidence type="ECO:0000313" key="3">
    <source>
        <dbReference type="Proteomes" id="UP000642265"/>
    </source>
</evidence>
<reference evidence="2" key="2">
    <citation type="submission" date="2020-10" db="EMBL/GenBank/DDBJ databases">
        <title>Enrichment of novel Verrucomicrobia, Bacteroidetes and Krumholzibacteria in an oxygen-limited, methane- and iron-fed bioreactor inoculated with Bothnian Sea sediments.</title>
        <authorList>
            <person name="Martins P.D."/>
            <person name="de Jong A."/>
            <person name="Lenstra W.K."/>
            <person name="van Helmond N.A.G.M."/>
            <person name="Slomp C.P."/>
            <person name="Jetten M.S.M."/>
            <person name="Welte C.U."/>
            <person name="Rasigraf O."/>
        </authorList>
    </citation>
    <scope>NUCLEOTIDE SEQUENCE</scope>
    <source>
        <strain evidence="2">MAG47</strain>
    </source>
</reference>
<dbReference type="RefSeq" id="WP_192798878.1">
    <property type="nucleotide sequence ID" value="NZ_WBWO01000001.1"/>
</dbReference>
<reference evidence="2" key="1">
    <citation type="submission" date="2020-09" db="EMBL/GenBank/DDBJ databases">
        <authorList>
            <person name="Dalcin Martins P."/>
        </authorList>
    </citation>
    <scope>NUCLEOTIDE SEQUENCE</scope>
    <source>
        <strain evidence="2">MAG47</strain>
    </source>
</reference>
<gene>
    <name evidence="2" type="ORF">IH622_22800</name>
</gene>
<accession>A0A8I0TCW1</accession>
<dbReference type="AlphaFoldDB" id="A0A8I0TCW1"/>
<sequence length="48" mass="5775">MMSFEVFRGMLLTLAVLTCIFLVLFLYYTKKNDQPYDALEDHYDDFEN</sequence>
<evidence type="ECO:0000256" key="1">
    <source>
        <dbReference type="SAM" id="Phobius"/>
    </source>
</evidence>
<evidence type="ECO:0000313" key="2">
    <source>
        <dbReference type="EMBL" id="MBE0563626.1"/>
    </source>
</evidence>
<name>A0A8I0TCW1_BRUAN</name>
<feature type="transmembrane region" description="Helical" evidence="1">
    <location>
        <begin position="6"/>
        <end position="28"/>
    </location>
</feature>
<proteinExistence type="predicted"/>
<dbReference type="Proteomes" id="UP000642265">
    <property type="component" value="Unassembled WGS sequence"/>
</dbReference>
<keyword evidence="1" id="KW-0472">Membrane</keyword>
<keyword evidence="1" id="KW-1133">Transmembrane helix</keyword>
<protein>
    <submittedName>
        <fullName evidence="2">Uncharacterized protein</fullName>
    </submittedName>
</protein>
<keyword evidence="1" id="KW-0812">Transmembrane</keyword>